<gene>
    <name evidence="14" type="ORF">C7380_11464</name>
</gene>
<accession>A0AA45C5X3</accession>
<evidence type="ECO:0000256" key="10">
    <source>
        <dbReference type="PIRSR" id="PIRSR617736-1"/>
    </source>
</evidence>
<dbReference type="Pfam" id="PF00232">
    <property type="entry name" value="Glyco_hydro_1"/>
    <property type="match status" value="1"/>
</dbReference>
<dbReference type="InterPro" id="IPR033132">
    <property type="entry name" value="GH_1_N_CS"/>
</dbReference>
<keyword evidence="7" id="KW-0119">Carbohydrate metabolism</keyword>
<evidence type="ECO:0000256" key="13">
    <source>
        <dbReference type="RuleBase" id="RU361175"/>
    </source>
</evidence>
<organism evidence="14 15">
    <name type="scientific">Oceanotoga teriensis</name>
    <dbReference type="NCBI Taxonomy" id="515440"/>
    <lineage>
        <taxon>Bacteria</taxon>
        <taxon>Thermotogati</taxon>
        <taxon>Thermotogota</taxon>
        <taxon>Thermotogae</taxon>
        <taxon>Petrotogales</taxon>
        <taxon>Petrotogaceae</taxon>
        <taxon>Oceanotoga</taxon>
    </lineage>
</organism>
<reference evidence="14 15" key="1">
    <citation type="submission" date="2018-05" db="EMBL/GenBank/DDBJ databases">
        <title>Genomic Encyclopedia of Type Strains, Phase IV (KMG-IV): sequencing the most valuable type-strain genomes for metagenomic binning, comparative biology and taxonomic classification.</title>
        <authorList>
            <person name="Goeker M."/>
        </authorList>
    </citation>
    <scope>NUCLEOTIDE SEQUENCE [LARGE SCALE GENOMIC DNA]</scope>
    <source>
        <strain evidence="14 15">DSM 24906</strain>
    </source>
</reference>
<dbReference type="InterPro" id="IPR017853">
    <property type="entry name" value="GH"/>
</dbReference>
<dbReference type="Gene3D" id="3.20.20.80">
    <property type="entry name" value="Glycosidases"/>
    <property type="match status" value="1"/>
</dbReference>
<dbReference type="GO" id="GO:0005829">
    <property type="term" value="C:cytosol"/>
    <property type="evidence" value="ECO:0007669"/>
    <property type="project" value="TreeGrafter"/>
</dbReference>
<feature type="active site" description="Proton donor" evidence="10">
    <location>
        <position position="165"/>
    </location>
</feature>
<name>A0AA45C5X3_9BACT</name>
<evidence type="ECO:0000256" key="7">
    <source>
        <dbReference type="ARBA" id="ARBA00023277"/>
    </source>
</evidence>
<dbReference type="EMBL" id="QGGI01000014">
    <property type="protein sequence ID" value="PWJ89661.1"/>
    <property type="molecule type" value="Genomic_DNA"/>
</dbReference>
<dbReference type="PRINTS" id="PR00131">
    <property type="entry name" value="GLHYDRLASE1"/>
</dbReference>
<dbReference type="AlphaFoldDB" id="A0AA45C5X3"/>
<keyword evidence="8 13" id="KW-0326">Glycosidase</keyword>
<evidence type="ECO:0000256" key="9">
    <source>
        <dbReference type="ARBA" id="ARBA00023326"/>
    </source>
</evidence>
<feature type="binding site" evidence="11">
    <location>
        <position position="295"/>
    </location>
    <ligand>
        <name>substrate</name>
    </ligand>
</feature>
<comment type="catalytic activity">
    <reaction evidence="1 13">
        <text>Hydrolysis of terminal, non-reducing beta-D-glucosyl residues with release of beta-D-glucose.</text>
        <dbReference type="EC" id="3.2.1.21"/>
    </reaction>
</comment>
<evidence type="ECO:0000256" key="5">
    <source>
        <dbReference type="ARBA" id="ARBA00022801"/>
    </source>
</evidence>
<feature type="binding site" evidence="11">
    <location>
        <position position="164"/>
    </location>
    <ligand>
        <name>substrate</name>
    </ligand>
</feature>
<feature type="active site" description="Nucleophile" evidence="10 12">
    <location>
        <position position="351"/>
    </location>
</feature>
<dbReference type="EC" id="3.2.1.21" evidence="4 13"/>
<dbReference type="InterPro" id="IPR018120">
    <property type="entry name" value="Glyco_hydro_1_AS"/>
</dbReference>
<dbReference type="PANTHER" id="PTHR10353">
    <property type="entry name" value="GLYCOSYL HYDROLASE"/>
    <property type="match status" value="1"/>
</dbReference>
<feature type="binding site" evidence="11">
    <location>
        <position position="397"/>
    </location>
    <ligand>
        <name>substrate</name>
    </ligand>
</feature>
<evidence type="ECO:0000256" key="2">
    <source>
        <dbReference type="ARBA" id="ARBA00004987"/>
    </source>
</evidence>
<keyword evidence="15" id="KW-1185">Reference proteome</keyword>
<proteinExistence type="inferred from homology"/>
<comment type="caution">
    <text evidence="14">The sequence shown here is derived from an EMBL/GenBank/DDBJ whole genome shotgun (WGS) entry which is preliminary data.</text>
</comment>
<dbReference type="SUPFAM" id="SSF51445">
    <property type="entry name" value="(Trans)glycosidases"/>
    <property type="match status" value="1"/>
</dbReference>
<feature type="binding site" evidence="11">
    <location>
        <position position="19"/>
    </location>
    <ligand>
        <name>substrate</name>
    </ligand>
</feature>
<evidence type="ECO:0000256" key="8">
    <source>
        <dbReference type="ARBA" id="ARBA00023295"/>
    </source>
</evidence>
<evidence type="ECO:0000313" key="15">
    <source>
        <dbReference type="Proteomes" id="UP000245921"/>
    </source>
</evidence>
<dbReference type="InterPro" id="IPR001360">
    <property type="entry name" value="Glyco_hydro_1"/>
</dbReference>
<evidence type="ECO:0000313" key="14">
    <source>
        <dbReference type="EMBL" id="PWJ89661.1"/>
    </source>
</evidence>
<sequence>MKYQFDKDFLWGVATASYQIEGAYDQDGRIPSIWDTFSKTPGNTYMGHNGDEACDHYNKFKEDIALLKKLGIKAYRFSISWPRIFKDGKYKLNEKGLKFYKDLVEELKKNDIKPIATLYHWDLPQILQDEGGWSNPEIIKYFVHYASVMFNALGDDVEQWITFNETSVFLYLGYLYGIHAPGIKNLDLTLKAIHNVHLAHGETVKLFKNSNYKNQIGITLNLSPNYPYSVEEKDIIAAKTNDAFWNRMFLDPILKGSYPEEILNNPFGNTLKEIIKDDDMEIISHPIDFLGINYYSRSVIKHDENETFKYKSIPQDGEKTSMGWEVYPDGLRVLLNYIKENYGNIPLYITENGAAYEDKLENGKIHDIDRINYLKRHFISAKKAIDEGVNLKGYYVWSFMDNYEWAEGYVKRFGLTYIDYETKQRILKDSAKWYSQVIKNNFIEE</sequence>
<dbReference type="GO" id="GO:0030245">
    <property type="term" value="P:cellulose catabolic process"/>
    <property type="evidence" value="ECO:0007669"/>
    <property type="project" value="UniProtKB-KW"/>
</dbReference>
<dbReference type="FunFam" id="3.20.20.80:FF:000004">
    <property type="entry name" value="Beta-glucosidase 6-phospho-beta-glucosidase"/>
    <property type="match status" value="1"/>
</dbReference>
<keyword evidence="5 13" id="KW-0378">Hydrolase</keyword>
<dbReference type="PROSITE" id="PS00653">
    <property type="entry name" value="GLYCOSYL_HYDROL_F1_2"/>
    <property type="match status" value="1"/>
</dbReference>
<dbReference type="PANTHER" id="PTHR10353:SF36">
    <property type="entry name" value="LP05116P"/>
    <property type="match status" value="1"/>
</dbReference>
<feature type="binding site" evidence="11">
    <location>
        <position position="120"/>
    </location>
    <ligand>
        <name>substrate</name>
    </ligand>
</feature>
<keyword evidence="9" id="KW-0624">Polysaccharide degradation</keyword>
<comment type="pathway">
    <text evidence="2">Glycan metabolism; cellulose degradation.</text>
</comment>
<dbReference type="GO" id="GO:0008422">
    <property type="term" value="F:beta-glucosidase activity"/>
    <property type="evidence" value="ECO:0007669"/>
    <property type="project" value="UniProtKB-EC"/>
</dbReference>
<feature type="binding site" evidence="11">
    <location>
        <begin position="404"/>
        <end position="405"/>
    </location>
    <ligand>
        <name>substrate</name>
    </ligand>
</feature>
<dbReference type="InterPro" id="IPR017736">
    <property type="entry name" value="Glyco_hydro_1_beta-glucosidase"/>
</dbReference>
<dbReference type="PROSITE" id="PS00572">
    <property type="entry name" value="GLYCOSYL_HYDROL_F1_1"/>
    <property type="match status" value="1"/>
</dbReference>
<evidence type="ECO:0000256" key="6">
    <source>
        <dbReference type="ARBA" id="ARBA00023001"/>
    </source>
</evidence>
<dbReference type="Proteomes" id="UP000245921">
    <property type="component" value="Unassembled WGS sequence"/>
</dbReference>
<evidence type="ECO:0000256" key="1">
    <source>
        <dbReference type="ARBA" id="ARBA00000448"/>
    </source>
</evidence>
<evidence type="ECO:0000256" key="11">
    <source>
        <dbReference type="PIRSR" id="PIRSR617736-2"/>
    </source>
</evidence>
<dbReference type="RefSeq" id="WP_109605444.1">
    <property type="nucleotide sequence ID" value="NZ_QGGI01000014.1"/>
</dbReference>
<evidence type="ECO:0000256" key="4">
    <source>
        <dbReference type="ARBA" id="ARBA00012744"/>
    </source>
</evidence>
<comment type="similarity">
    <text evidence="3 13">Belongs to the glycosyl hydrolase 1 family.</text>
</comment>
<evidence type="ECO:0000256" key="3">
    <source>
        <dbReference type="ARBA" id="ARBA00010838"/>
    </source>
</evidence>
<dbReference type="NCBIfam" id="TIGR03356">
    <property type="entry name" value="BGL"/>
    <property type="match status" value="1"/>
</dbReference>
<evidence type="ECO:0000256" key="12">
    <source>
        <dbReference type="PROSITE-ProRule" id="PRU10055"/>
    </source>
</evidence>
<protein>
    <recommendedName>
        <fullName evidence="4 13">Beta-glucosidase</fullName>
        <ecNumber evidence="4 13">3.2.1.21</ecNumber>
    </recommendedName>
</protein>
<keyword evidence="6" id="KW-0136">Cellulose degradation</keyword>